<accession>A0A0A8URJ9</accession>
<dbReference type="Gene3D" id="2.160.10.10">
    <property type="entry name" value="Hexapeptide repeat proteins"/>
    <property type="match status" value="1"/>
</dbReference>
<organism evidence="9 10">
    <name type="scientific">Legionella hackeliae</name>
    <dbReference type="NCBI Taxonomy" id="449"/>
    <lineage>
        <taxon>Bacteria</taxon>
        <taxon>Pseudomonadati</taxon>
        <taxon>Pseudomonadota</taxon>
        <taxon>Gammaproteobacteria</taxon>
        <taxon>Legionellales</taxon>
        <taxon>Legionellaceae</taxon>
        <taxon>Legionella</taxon>
    </lineage>
</organism>
<dbReference type="Pfam" id="PF00132">
    <property type="entry name" value="Hexapep"/>
    <property type="match status" value="1"/>
</dbReference>
<keyword evidence="2" id="KW-0444">Lipid biosynthesis</keyword>
<dbReference type="NCBIfam" id="TIGR01852">
    <property type="entry name" value="lipid_A_lpxA"/>
    <property type="match status" value="1"/>
</dbReference>
<dbReference type="CDD" id="cd03351">
    <property type="entry name" value="LbH_UDP-GlcNAc_AT"/>
    <property type="match status" value="1"/>
</dbReference>
<dbReference type="InterPro" id="IPR029098">
    <property type="entry name" value="Acetyltransf_C"/>
</dbReference>
<keyword evidence="10" id="KW-1185">Reference proteome</keyword>
<dbReference type="PANTHER" id="PTHR43480:SF1">
    <property type="entry name" value="ACYL-[ACYL-CARRIER-PROTEIN]--UDP-N-ACETYLGLUCOSAMINE O-ACYLTRANSFERASE, MITOCHONDRIAL-RELATED"/>
    <property type="match status" value="1"/>
</dbReference>
<protein>
    <submittedName>
        <fullName evidence="9">Acyl-[acyl-carrier-protein]--UDP-N-acetylglucosamine O-acyltransferase</fullName>
        <ecNumber evidence="9">2.3.1.129</ecNumber>
    </submittedName>
</protein>
<evidence type="ECO:0000313" key="9">
    <source>
        <dbReference type="EMBL" id="CEK09702.1"/>
    </source>
</evidence>
<dbReference type="Gene3D" id="1.20.1180.10">
    <property type="entry name" value="Udp N-acetylglucosamine O-acyltransferase, C-terminal domain"/>
    <property type="match status" value="1"/>
</dbReference>
<dbReference type="PATRIC" id="fig|449.7.peg.2710"/>
<evidence type="ECO:0000256" key="2">
    <source>
        <dbReference type="ARBA" id="ARBA00022516"/>
    </source>
</evidence>
<keyword evidence="3" id="KW-0441">Lipid A biosynthesis</keyword>
<dbReference type="SUPFAM" id="SSF51161">
    <property type="entry name" value="Trimeric LpxA-like enzymes"/>
    <property type="match status" value="1"/>
</dbReference>
<dbReference type="PANTHER" id="PTHR43480">
    <property type="entry name" value="ACYL-[ACYL-CARRIER-PROTEIN]--UDP-N-ACETYLGLUCOSAMINE O-ACYLTRANSFERASE"/>
    <property type="match status" value="1"/>
</dbReference>
<keyword evidence="7 9" id="KW-0012">Acyltransferase</keyword>
<keyword evidence="1" id="KW-0963">Cytoplasm</keyword>
<evidence type="ECO:0000256" key="4">
    <source>
        <dbReference type="ARBA" id="ARBA00022679"/>
    </source>
</evidence>
<dbReference type="InterPro" id="IPR037157">
    <property type="entry name" value="Acetyltransf_C_sf"/>
</dbReference>
<sequence length="256" mass="27761">MIDERAIIHPSAKLAKGVSVGPGSIIGADVEIGESTWIGPYVVIQGPTVIGKNNKIFQFASLGDEPQDITYKGELTRLEIGDNNIIREYCMISRGTGKGLGLTKIGNGNYFMAYTHVGHDCVIGNSNVMVNHAALSGHVTMNDYTTIGAYAAIHQFCHVGSYAFIARATYISKDVLPYVMIAGHTTSACGINTVGLRRRGFSSTTIDQIRRAYKIIFRKGLTVQQAVAELEIMQHDCPEVIPMIDALNQSARGVVR</sequence>
<dbReference type="PIRSF" id="PIRSF000456">
    <property type="entry name" value="UDP-GlcNAc_acltr"/>
    <property type="match status" value="1"/>
</dbReference>
<evidence type="ECO:0000256" key="3">
    <source>
        <dbReference type="ARBA" id="ARBA00022556"/>
    </source>
</evidence>
<dbReference type="Pfam" id="PF13720">
    <property type="entry name" value="Acetyltransf_11"/>
    <property type="match status" value="1"/>
</dbReference>
<dbReference type="HOGENOM" id="CLU_061249_0_0_6"/>
<dbReference type="GO" id="GO:0008780">
    <property type="term" value="F:acyl-[acyl-carrier-protein]-UDP-N-acetylglucosamine O-acyltransferase activity"/>
    <property type="evidence" value="ECO:0007669"/>
    <property type="project" value="UniProtKB-EC"/>
</dbReference>
<name>A0A0A8URJ9_LEGHA</name>
<keyword evidence="5" id="KW-0677">Repeat</keyword>
<dbReference type="InterPro" id="IPR018357">
    <property type="entry name" value="Hexapep_transf_CS"/>
</dbReference>
<proteinExistence type="predicted"/>
<dbReference type="STRING" id="449.LHA_0612"/>
<reference evidence="10" key="1">
    <citation type="submission" date="2014-09" db="EMBL/GenBank/DDBJ databases">
        <authorList>
            <person name="Gomez-Valero L."/>
        </authorList>
    </citation>
    <scope>NUCLEOTIDE SEQUENCE [LARGE SCALE GENOMIC DNA]</scope>
    <source>
        <strain evidence="10">ATCC35250</strain>
    </source>
</reference>
<evidence type="ECO:0000256" key="1">
    <source>
        <dbReference type="ARBA" id="ARBA00022490"/>
    </source>
</evidence>
<dbReference type="NCBIfam" id="NF003657">
    <property type="entry name" value="PRK05289.1"/>
    <property type="match status" value="1"/>
</dbReference>
<gene>
    <name evidence="9" type="primary">lpxA</name>
    <name evidence="9" type="ORF">LHA_0612</name>
</gene>
<dbReference type="PROSITE" id="PS00101">
    <property type="entry name" value="HEXAPEP_TRANSFERASES"/>
    <property type="match status" value="2"/>
</dbReference>
<dbReference type="Proteomes" id="UP000032803">
    <property type="component" value="Chromosome I"/>
</dbReference>
<dbReference type="GO" id="GO:0016020">
    <property type="term" value="C:membrane"/>
    <property type="evidence" value="ECO:0007669"/>
    <property type="project" value="GOC"/>
</dbReference>
<dbReference type="AlphaFoldDB" id="A0A0A8URJ9"/>
<dbReference type="KEGG" id="lha:LHA_0612"/>
<dbReference type="OrthoDB" id="9807278at2"/>
<keyword evidence="4 9" id="KW-0808">Transferase</keyword>
<dbReference type="RefSeq" id="WP_045105187.1">
    <property type="nucleotide sequence ID" value="NZ_LN681225.1"/>
</dbReference>
<evidence type="ECO:0000256" key="7">
    <source>
        <dbReference type="ARBA" id="ARBA00023315"/>
    </source>
</evidence>
<dbReference type="EC" id="2.3.1.129" evidence="9"/>
<evidence type="ECO:0000256" key="6">
    <source>
        <dbReference type="ARBA" id="ARBA00023098"/>
    </source>
</evidence>
<evidence type="ECO:0000256" key="5">
    <source>
        <dbReference type="ARBA" id="ARBA00022737"/>
    </source>
</evidence>
<dbReference type="GO" id="GO:0009245">
    <property type="term" value="P:lipid A biosynthetic process"/>
    <property type="evidence" value="ECO:0007669"/>
    <property type="project" value="UniProtKB-KW"/>
</dbReference>
<evidence type="ECO:0000259" key="8">
    <source>
        <dbReference type="Pfam" id="PF13720"/>
    </source>
</evidence>
<feature type="domain" description="UDP N-acetylglucosamine O-acyltransferase C-terminal" evidence="8">
    <location>
        <begin position="174"/>
        <end position="255"/>
    </location>
</feature>
<dbReference type="EMBL" id="LN681225">
    <property type="protein sequence ID" value="CEK09702.1"/>
    <property type="molecule type" value="Genomic_DNA"/>
</dbReference>
<keyword evidence="6" id="KW-0443">Lipid metabolism</keyword>
<dbReference type="InterPro" id="IPR001451">
    <property type="entry name" value="Hexapep"/>
</dbReference>
<dbReference type="InterPro" id="IPR011004">
    <property type="entry name" value="Trimer_LpxA-like_sf"/>
</dbReference>
<dbReference type="InterPro" id="IPR010137">
    <property type="entry name" value="Lipid_A_LpxA"/>
</dbReference>
<evidence type="ECO:0000313" key="10">
    <source>
        <dbReference type="Proteomes" id="UP000032803"/>
    </source>
</evidence>